<protein>
    <submittedName>
        <fullName evidence="1">Uncharacterized protein</fullName>
    </submittedName>
</protein>
<dbReference type="RefSeq" id="WP_176009647.1">
    <property type="nucleotide sequence ID" value="NZ_CP041372.2"/>
</dbReference>
<dbReference type="AlphaFoldDB" id="A0A859FE29"/>
<accession>A0A859FE29</accession>
<evidence type="ECO:0000313" key="2">
    <source>
        <dbReference type="Proteomes" id="UP000318138"/>
    </source>
</evidence>
<dbReference type="Proteomes" id="UP000318138">
    <property type="component" value="Chromosome"/>
</dbReference>
<dbReference type="EMBL" id="CP041372">
    <property type="protein sequence ID" value="QKS71613.1"/>
    <property type="molecule type" value="Genomic_DNA"/>
</dbReference>
<reference evidence="2" key="1">
    <citation type="submission" date="2019-07" db="EMBL/GenBank/DDBJ databases">
        <title>Bacillus alkalisoli sp. nov. isolated from saline soil.</title>
        <authorList>
            <person name="Sun J.-Q."/>
            <person name="Xu L."/>
        </authorList>
    </citation>
    <scope>NUCLEOTIDE SEQUENCE [LARGE SCALE GENOMIC DNA]</scope>
    <source>
        <strain evidence="2">M4U3P1</strain>
    </source>
</reference>
<dbReference type="KEGG" id="psua:FLK61_33550"/>
<sequence length="64" mass="7625">MKFNVNRVKKASNCVTQKKSRKLKALMRRLKEELRENLREPREKSLQLRNVEKIAQVECQTAQV</sequence>
<keyword evidence="2" id="KW-1185">Reference proteome</keyword>
<organism evidence="1 2">
    <name type="scientific">Paenalkalicoccus suaedae</name>
    <dbReference type="NCBI Taxonomy" id="2592382"/>
    <lineage>
        <taxon>Bacteria</taxon>
        <taxon>Bacillati</taxon>
        <taxon>Bacillota</taxon>
        <taxon>Bacilli</taxon>
        <taxon>Bacillales</taxon>
        <taxon>Bacillaceae</taxon>
        <taxon>Paenalkalicoccus</taxon>
    </lineage>
</organism>
<evidence type="ECO:0000313" key="1">
    <source>
        <dbReference type="EMBL" id="QKS71613.1"/>
    </source>
</evidence>
<gene>
    <name evidence="1" type="ORF">FLK61_33550</name>
</gene>
<proteinExistence type="predicted"/>
<name>A0A859FE29_9BACI</name>